<dbReference type="InterPro" id="IPR050638">
    <property type="entry name" value="AA-Vitamin_Transporters"/>
</dbReference>
<dbReference type="RefSeq" id="WP_118131130.1">
    <property type="nucleotide sequence ID" value="NZ_LMAZ01000003.1"/>
</dbReference>
<feature type="transmembrane region" description="Helical" evidence="6">
    <location>
        <begin position="188"/>
        <end position="206"/>
    </location>
</feature>
<dbReference type="InterPro" id="IPR000620">
    <property type="entry name" value="EamA_dom"/>
</dbReference>
<keyword evidence="5 6" id="KW-0472">Membrane</keyword>
<gene>
    <name evidence="8" type="ORF">ASB58_12805</name>
</gene>
<feature type="transmembrane region" description="Helical" evidence="6">
    <location>
        <begin position="126"/>
        <end position="145"/>
    </location>
</feature>
<keyword evidence="3 6" id="KW-0812">Transmembrane</keyword>
<organism evidence="8 9">
    <name type="scientific">Pseudomonas abyssi</name>
    <dbReference type="NCBI Taxonomy" id="170540"/>
    <lineage>
        <taxon>Bacteria</taxon>
        <taxon>Pseudomonadati</taxon>
        <taxon>Pseudomonadota</taxon>
        <taxon>Gammaproteobacteria</taxon>
        <taxon>Pseudomonadales</taxon>
        <taxon>Pseudomonadaceae</taxon>
        <taxon>Pseudomonas</taxon>
    </lineage>
</organism>
<comment type="subcellular location">
    <subcellularLocation>
        <location evidence="1">Membrane</location>
        <topology evidence="1">Multi-pass membrane protein</topology>
    </subcellularLocation>
</comment>
<feature type="transmembrane region" description="Helical" evidence="6">
    <location>
        <begin position="251"/>
        <end position="270"/>
    </location>
</feature>
<dbReference type="PANTHER" id="PTHR32322">
    <property type="entry name" value="INNER MEMBRANE TRANSPORTER"/>
    <property type="match status" value="1"/>
</dbReference>
<feature type="transmembrane region" description="Helical" evidence="6">
    <location>
        <begin position="98"/>
        <end position="119"/>
    </location>
</feature>
<dbReference type="SUPFAM" id="SSF103481">
    <property type="entry name" value="Multidrug resistance efflux transporter EmrE"/>
    <property type="match status" value="2"/>
</dbReference>
<evidence type="ECO:0000259" key="7">
    <source>
        <dbReference type="Pfam" id="PF00892"/>
    </source>
</evidence>
<keyword evidence="9" id="KW-1185">Reference proteome</keyword>
<dbReference type="Pfam" id="PF00892">
    <property type="entry name" value="EamA"/>
    <property type="match status" value="2"/>
</dbReference>
<evidence type="ECO:0000256" key="1">
    <source>
        <dbReference type="ARBA" id="ARBA00004141"/>
    </source>
</evidence>
<feature type="domain" description="EamA" evidence="7">
    <location>
        <begin position="157"/>
        <end position="293"/>
    </location>
</feature>
<proteinExistence type="inferred from homology"/>
<evidence type="ECO:0000256" key="4">
    <source>
        <dbReference type="ARBA" id="ARBA00022989"/>
    </source>
</evidence>
<protein>
    <recommendedName>
        <fullName evidence="7">EamA domain-containing protein</fullName>
    </recommendedName>
</protein>
<evidence type="ECO:0000256" key="5">
    <source>
        <dbReference type="ARBA" id="ARBA00023136"/>
    </source>
</evidence>
<dbReference type="PANTHER" id="PTHR32322:SF2">
    <property type="entry name" value="EAMA DOMAIN-CONTAINING PROTEIN"/>
    <property type="match status" value="1"/>
</dbReference>
<feature type="transmembrane region" description="Helical" evidence="6">
    <location>
        <begin position="41"/>
        <end position="60"/>
    </location>
</feature>
<feature type="transmembrane region" description="Helical" evidence="6">
    <location>
        <begin position="218"/>
        <end position="239"/>
    </location>
</feature>
<evidence type="ECO:0000256" key="3">
    <source>
        <dbReference type="ARBA" id="ARBA00022692"/>
    </source>
</evidence>
<comment type="similarity">
    <text evidence="2">Belongs to the EamA transporter family.</text>
</comment>
<feature type="transmembrane region" description="Helical" evidence="6">
    <location>
        <begin position="276"/>
        <end position="294"/>
    </location>
</feature>
<evidence type="ECO:0000313" key="8">
    <source>
        <dbReference type="EMBL" id="RGP54738.1"/>
    </source>
</evidence>
<feature type="transmembrane region" description="Helical" evidence="6">
    <location>
        <begin position="157"/>
        <end position="176"/>
    </location>
</feature>
<feature type="transmembrane region" description="Helical" evidence="6">
    <location>
        <begin position="72"/>
        <end position="92"/>
    </location>
</feature>
<feature type="domain" description="EamA" evidence="7">
    <location>
        <begin position="9"/>
        <end position="142"/>
    </location>
</feature>
<dbReference type="AlphaFoldDB" id="A0A395R3P9"/>
<keyword evidence="4 6" id="KW-1133">Transmembrane helix</keyword>
<dbReference type="EMBL" id="LMAZ01000003">
    <property type="protein sequence ID" value="RGP54738.1"/>
    <property type="molecule type" value="Genomic_DNA"/>
</dbReference>
<dbReference type="Proteomes" id="UP000265411">
    <property type="component" value="Unassembled WGS sequence"/>
</dbReference>
<reference evidence="8 9" key="1">
    <citation type="journal article" date="2018" name="Syst. Appl. Microbiol.">
        <title>Pseudomonas gallaeciensis sp. nov., isolated from crude-oil-contaminated intertidal sand samples after the Prestige oil spill.</title>
        <authorList>
            <person name="Mulet M."/>
            <person name="Sanchez D."/>
            <person name="Rodriguez A.C."/>
            <person name="Nogales B."/>
            <person name="Bosch R."/>
            <person name="Busquets A."/>
            <person name="Gomila M."/>
            <person name="Lalucat J."/>
            <person name="Garcia-Valdes E."/>
        </authorList>
    </citation>
    <scope>NUCLEOTIDE SEQUENCE [LARGE SCALE GENOMIC DNA]</scope>
    <source>
        <strain evidence="8 9">V113</strain>
    </source>
</reference>
<evidence type="ECO:0000256" key="6">
    <source>
        <dbReference type="SAM" id="Phobius"/>
    </source>
</evidence>
<evidence type="ECO:0000256" key="2">
    <source>
        <dbReference type="ARBA" id="ARBA00007362"/>
    </source>
</evidence>
<dbReference type="GO" id="GO:0016020">
    <property type="term" value="C:membrane"/>
    <property type="evidence" value="ECO:0007669"/>
    <property type="project" value="UniProtKB-SubCell"/>
</dbReference>
<name>A0A395R3P9_9PSED</name>
<sequence length="299" mass="32065">MFFATRKGAVCGLVIGALAWAGNALVARASAGMLPPVGLSFWRWVVALALLLPFTLPSLMRHRDVLVVHWPRIALLAALSISSYNTLMYQAAQSTTAINITLVNTGLPVAAFIWSILLLRQWPTRLTLGGTVLSFCGLLLILGRGEPTQVFAQGMNRGDLIMVLAVLTWGLYSVLLRRWPVPLPGFTLLAAMLLFGVPILLPFYLWEVGQGATMPLSAVSVGAVLYTAVMASLVAYSAWNNGVKVLGPGTASLFSYLMPVFASLFGVLLLGEQLHGYHLLGGSLTFAGLVLATWQGRKA</sequence>
<dbReference type="InterPro" id="IPR037185">
    <property type="entry name" value="EmrE-like"/>
</dbReference>
<accession>A0A395R3P9</accession>
<dbReference type="OrthoDB" id="4167046at2"/>
<evidence type="ECO:0000313" key="9">
    <source>
        <dbReference type="Proteomes" id="UP000265411"/>
    </source>
</evidence>
<comment type="caution">
    <text evidence="8">The sequence shown here is derived from an EMBL/GenBank/DDBJ whole genome shotgun (WGS) entry which is preliminary data.</text>
</comment>